<dbReference type="Proteomes" id="UP000694255">
    <property type="component" value="Unassembled WGS sequence"/>
</dbReference>
<organism evidence="1 2">
    <name type="scientific">[Candida] subhashii</name>
    <dbReference type="NCBI Taxonomy" id="561895"/>
    <lineage>
        <taxon>Eukaryota</taxon>
        <taxon>Fungi</taxon>
        <taxon>Dikarya</taxon>
        <taxon>Ascomycota</taxon>
        <taxon>Saccharomycotina</taxon>
        <taxon>Pichiomycetes</taxon>
        <taxon>Debaryomycetaceae</taxon>
        <taxon>Spathaspora</taxon>
    </lineage>
</organism>
<dbReference type="AlphaFoldDB" id="A0A8J5V1D1"/>
<comment type="caution">
    <text evidence="1">The sequence shown here is derived from an EMBL/GenBank/DDBJ whole genome shotgun (WGS) entry which is preliminary data.</text>
</comment>
<dbReference type="GeneID" id="73468968"/>
<sequence>MQNILEESQRNVQFDSDIVGKVSLDKYLNCTESEATTTLLMDLKLQSSIFLIIANQLEHYHYWKPYEESLKLRRTS</sequence>
<name>A0A8J5V1D1_9ASCO</name>
<proteinExistence type="predicted"/>
<accession>A0A8J5V1D1</accession>
<dbReference type="RefSeq" id="XP_049264541.1">
    <property type="nucleotide sequence ID" value="XM_049405889.1"/>
</dbReference>
<reference evidence="1 2" key="1">
    <citation type="journal article" date="2021" name="DNA Res.">
        <title>Genome analysis of Candida subhashii reveals its hybrid nature and dual mitochondrial genome conformations.</title>
        <authorList>
            <person name="Mixao V."/>
            <person name="Hegedusova E."/>
            <person name="Saus E."/>
            <person name="Pryszcz L.P."/>
            <person name="Cillingova A."/>
            <person name="Nosek J."/>
            <person name="Gabaldon T."/>
        </authorList>
    </citation>
    <scope>NUCLEOTIDE SEQUENCE [LARGE SCALE GENOMIC DNA]</scope>
    <source>
        <strain evidence="1 2">CBS 10753</strain>
    </source>
</reference>
<evidence type="ECO:0000313" key="1">
    <source>
        <dbReference type="EMBL" id="KAG7664309.1"/>
    </source>
</evidence>
<gene>
    <name evidence="1" type="ORF">J8A68_002167</name>
</gene>
<evidence type="ECO:0000313" key="2">
    <source>
        <dbReference type="Proteomes" id="UP000694255"/>
    </source>
</evidence>
<protein>
    <submittedName>
        <fullName evidence="1">Uncharacterized protein</fullName>
    </submittedName>
</protein>
<dbReference type="EMBL" id="JAGSYN010000099">
    <property type="protein sequence ID" value="KAG7664309.1"/>
    <property type="molecule type" value="Genomic_DNA"/>
</dbReference>
<keyword evidence="2" id="KW-1185">Reference proteome</keyword>